<dbReference type="EMBL" id="OBEL01000002">
    <property type="protein sequence ID" value="SNZ19599.1"/>
    <property type="molecule type" value="Genomic_DNA"/>
</dbReference>
<dbReference type="InterPro" id="IPR018060">
    <property type="entry name" value="HTH_AraC"/>
</dbReference>
<evidence type="ECO:0000313" key="6">
    <source>
        <dbReference type="Proteomes" id="UP000219439"/>
    </source>
</evidence>
<protein>
    <submittedName>
        <fullName evidence="5">AraC-type DNA-binding protein</fullName>
    </submittedName>
</protein>
<dbReference type="RefSeq" id="WP_097153935.1">
    <property type="nucleotide sequence ID" value="NZ_OBEL01000002.1"/>
</dbReference>
<name>A0A285PD08_9HYPH</name>
<keyword evidence="6" id="KW-1185">Reference proteome</keyword>
<evidence type="ECO:0000256" key="3">
    <source>
        <dbReference type="ARBA" id="ARBA00023163"/>
    </source>
</evidence>
<dbReference type="GO" id="GO:0003700">
    <property type="term" value="F:DNA-binding transcription factor activity"/>
    <property type="evidence" value="ECO:0007669"/>
    <property type="project" value="InterPro"/>
</dbReference>
<dbReference type="InterPro" id="IPR009057">
    <property type="entry name" value="Homeodomain-like_sf"/>
</dbReference>
<gene>
    <name evidence="5" type="ORF">SAMN06265368_2689</name>
</gene>
<dbReference type="GO" id="GO:0043565">
    <property type="term" value="F:sequence-specific DNA binding"/>
    <property type="evidence" value="ECO:0007669"/>
    <property type="project" value="InterPro"/>
</dbReference>
<dbReference type="Gene3D" id="1.10.10.60">
    <property type="entry name" value="Homeodomain-like"/>
    <property type="match status" value="1"/>
</dbReference>
<dbReference type="Proteomes" id="UP000219439">
    <property type="component" value="Unassembled WGS sequence"/>
</dbReference>
<dbReference type="InterPro" id="IPR018062">
    <property type="entry name" value="HTH_AraC-typ_CS"/>
</dbReference>
<dbReference type="Pfam" id="PF12833">
    <property type="entry name" value="HTH_18"/>
    <property type="match status" value="1"/>
</dbReference>
<evidence type="ECO:0000313" key="5">
    <source>
        <dbReference type="EMBL" id="SNZ19599.1"/>
    </source>
</evidence>
<feature type="domain" description="HTH araC/xylS-type" evidence="4">
    <location>
        <begin position="198"/>
        <end position="296"/>
    </location>
</feature>
<evidence type="ECO:0000256" key="2">
    <source>
        <dbReference type="ARBA" id="ARBA00023125"/>
    </source>
</evidence>
<keyword evidence="3" id="KW-0804">Transcription</keyword>
<dbReference type="OrthoDB" id="252470at2"/>
<dbReference type="InterPro" id="IPR050204">
    <property type="entry name" value="AraC_XylS_family_regulators"/>
</dbReference>
<dbReference type="InterPro" id="IPR054015">
    <property type="entry name" value="ExsA-like_N"/>
</dbReference>
<dbReference type="Pfam" id="PF22200">
    <property type="entry name" value="ExsA_N"/>
    <property type="match status" value="1"/>
</dbReference>
<organism evidence="5 6">
    <name type="scientific">Cohaesibacter gelatinilyticus</name>
    <dbReference type="NCBI Taxonomy" id="372072"/>
    <lineage>
        <taxon>Bacteria</taxon>
        <taxon>Pseudomonadati</taxon>
        <taxon>Pseudomonadota</taxon>
        <taxon>Alphaproteobacteria</taxon>
        <taxon>Hyphomicrobiales</taxon>
        <taxon>Cohaesibacteraceae</taxon>
    </lineage>
</organism>
<dbReference type="PANTHER" id="PTHR46796:SF12">
    <property type="entry name" value="HTH-TYPE DNA-BINDING TRANSCRIPTIONAL ACTIVATOR EUTR"/>
    <property type="match status" value="1"/>
</dbReference>
<evidence type="ECO:0000259" key="4">
    <source>
        <dbReference type="PROSITE" id="PS01124"/>
    </source>
</evidence>
<evidence type="ECO:0000256" key="1">
    <source>
        <dbReference type="ARBA" id="ARBA00023015"/>
    </source>
</evidence>
<dbReference type="SUPFAM" id="SSF46689">
    <property type="entry name" value="Homeodomain-like"/>
    <property type="match status" value="2"/>
</dbReference>
<dbReference type="PROSITE" id="PS01124">
    <property type="entry name" value="HTH_ARAC_FAMILY_2"/>
    <property type="match status" value="1"/>
</dbReference>
<sequence>MTVTTLPQYCDENVLLVPDGLFGLADATPLMAHRNSGIFHKLISREMTGIEFFTNMPCLAYVVRGVETFYSADDEEFIIHAGDTLLLPRHHYMISDFHSTDGPLEAFLFCFSDDVIKEFLKIKSAAEVRSGKSSPALFRGSVNLTAYINALPQVYDTFSSSAALVKLKLLELLMLLDHHDTGQLVDFLATQNASHTRRNIRQIMREHAIKNFTVSDFARLSGRSLSTFKRDFKRDFGISPSRWMRNAKLEEARELVLESPTPILEIAQHVGYADASHFIKAFKARYDATPKQLRRSLAE</sequence>
<accession>A0A285PD08</accession>
<keyword evidence="2 5" id="KW-0238">DNA-binding</keyword>
<dbReference type="InterPro" id="IPR020449">
    <property type="entry name" value="Tscrpt_reg_AraC-type_HTH"/>
</dbReference>
<reference evidence="5 6" key="1">
    <citation type="submission" date="2017-09" db="EMBL/GenBank/DDBJ databases">
        <authorList>
            <person name="Ehlers B."/>
            <person name="Leendertz F.H."/>
        </authorList>
    </citation>
    <scope>NUCLEOTIDE SEQUENCE [LARGE SCALE GENOMIC DNA]</scope>
    <source>
        <strain evidence="5 6">DSM 18289</strain>
    </source>
</reference>
<dbReference type="PANTHER" id="PTHR46796">
    <property type="entry name" value="HTH-TYPE TRANSCRIPTIONAL ACTIVATOR RHAS-RELATED"/>
    <property type="match status" value="1"/>
</dbReference>
<dbReference type="SMART" id="SM00342">
    <property type="entry name" value="HTH_ARAC"/>
    <property type="match status" value="1"/>
</dbReference>
<proteinExistence type="predicted"/>
<dbReference type="PRINTS" id="PR00032">
    <property type="entry name" value="HTHARAC"/>
</dbReference>
<dbReference type="PROSITE" id="PS00041">
    <property type="entry name" value="HTH_ARAC_FAMILY_1"/>
    <property type="match status" value="1"/>
</dbReference>
<keyword evidence="1" id="KW-0805">Transcription regulation</keyword>
<dbReference type="AlphaFoldDB" id="A0A285PD08"/>